<evidence type="ECO:0000256" key="2">
    <source>
        <dbReference type="ARBA" id="ARBA00022475"/>
    </source>
</evidence>
<keyword evidence="7" id="KW-0175">Coiled coil</keyword>
<dbReference type="Proteomes" id="UP000886748">
    <property type="component" value="Unassembled WGS sequence"/>
</dbReference>
<dbReference type="Pfam" id="PF02687">
    <property type="entry name" value="FtsX"/>
    <property type="match status" value="1"/>
</dbReference>
<evidence type="ECO:0000259" key="10">
    <source>
        <dbReference type="Pfam" id="PF12704"/>
    </source>
</evidence>
<evidence type="ECO:0000256" key="5">
    <source>
        <dbReference type="ARBA" id="ARBA00023136"/>
    </source>
</evidence>
<dbReference type="PANTHER" id="PTHR30572">
    <property type="entry name" value="MEMBRANE COMPONENT OF TRANSPORTER-RELATED"/>
    <property type="match status" value="1"/>
</dbReference>
<sequence>MIDFESTFKISLRSLYINKMRSILTSLGIIIGVSAVIIMLSIGEGAKERINKDIASMGSNLLMVLSGSTTSSGVRMGSGTQPTLTIKDSEAMLKRCPSVLEVAPTVGQVQQLVYSNQNWSTTVNGITPGYMPIRMWEIESGRGISQEDLKNTTKVAVLGSTVTTNLFGDMDPINRTIRIGGMPFKVIGILKSKGQNGMGQDQDDTVLIPITTAQKKLFGTDFPGMVKHISVQAKDEDSLDSAQEEITELLRERHNLGKTKEDDFTIRNFTQMLETAKQASNTMAILLGSIASVSLLVGGIGIMNIMLVSVTERTKEIGIRMAIGATAMDIRIQFLVEALLLSLAGGLIGVIVGVLGSKIVGLFSDMTVIISGAPILISFGFAGLVGILFGYYPAYKASLLNPIEALRYE</sequence>
<dbReference type="EMBL" id="DVOD01000028">
    <property type="protein sequence ID" value="HIU92250.1"/>
    <property type="molecule type" value="Genomic_DNA"/>
</dbReference>
<feature type="transmembrane region" description="Helical" evidence="8">
    <location>
        <begin position="21"/>
        <end position="42"/>
    </location>
</feature>
<comment type="caution">
    <text evidence="11">The sequence shown here is derived from an EMBL/GenBank/DDBJ whole genome shotgun (WGS) entry which is preliminary data.</text>
</comment>
<evidence type="ECO:0000256" key="7">
    <source>
        <dbReference type="SAM" id="Coils"/>
    </source>
</evidence>
<evidence type="ECO:0000313" key="11">
    <source>
        <dbReference type="EMBL" id="HIU92250.1"/>
    </source>
</evidence>
<accession>A0A9D1MZE7</accession>
<reference evidence="11" key="1">
    <citation type="submission" date="2020-10" db="EMBL/GenBank/DDBJ databases">
        <authorList>
            <person name="Gilroy R."/>
        </authorList>
    </citation>
    <scope>NUCLEOTIDE SEQUENCE</scope>
    <source>
        <strain evidence="11">CHK154-7741</strain>
    </source>
</reference>
<evidence type="ECO:0000256" key="4">
    <source>
        <dbReference type="ARBA" id="ARBA00022989"/>
    </source>
</evidence>
<gene>
    <name evidence="11" type="ORF">IAD26_03845</name>
</gene>
<dbReference type="InterPro" id="IPR050250">
    <property type="entry name" value="Macrolide_Exporter_MacB"/>
</dbReference>
<evidence type="ECO:0000256" key="3">
    <source>
        <dbReference type="ARBA" id="ARBA00022692"/>
    </source>
</evidence>
<comment type="similarity">
    <text evidence="6">Belongs to the ABC-4 integral membrane protein family.</text>
</comment>
<keyword evidence="5 8" id="KW-0472">Membrane</keyword>
<feature type="domain" description="ABC3 transporter permease C-terminal" evidence="9">
    <location>
        <begin position="289"/>
        <end position="401"/>
    </location>
</feature>
<evidence type="ECO:0000313" key="12">
    <source>
        <dbReference type="Proteomes" id="UP000886748"/>
    </source>
</evidence>
<dbReference type="InterPro" id="IPR003838">
    <property type="entry name" value="ABC3_permease_C"/>
</dbReference>
<reference evidence="11" key="2">
    <citation type="journal article" date="2021" name="PeerJ">
        <title>Extensive microbial diversity within the chicken gut microbiome revealed by metagenomics and culture.</title>
        <authorList>
            <person name="Gilroy R."/>
            <person name="Ravi A."/>
            <person name="Getino M."/>
            <person name="Pursley I."/>
            <person name="Horton D.L."/>
            <person name="Alikhan N.F."/>
            <person name="Baker D."/>
            <person name="Gharbi K."/>
            <person name="Hall N."/>
            <person name="Watson M."/>
            <person name="Adriaenssens E.M."/>
            <person name="Foster-Nyarko E."/>
            <person name="Jarju S."/>
            <person name="Secka A."/>
            <person name="Antonio M."/>
            <person name="Oren A."/>
            <person name="Chaudhuri R.R."/>
            <person name="La Ragione R."/>
            <person name="Hildebrand F."/>
            <person name="Pallen M.J."/>
        </authorList>
    </citation>
    <scope>NUCLEOTIDE SEQUENCE</scope>
    <source>
        <strain evidence="11">CHK154-7741</strain>
    </source>
</reference>
<name>A0A9D1MZE7_9CLOT</name>
<evidence type="ECO:0000256" key="8">
    <source>
        <dbReference type="SAM" id="Phobius"/>
    </source>
</evidence>
<protein>
    <submittedName>
        <fullName evidence="11">ABC transporter permease</fullName>
    </submittedName>
</protein>
<keyword evidence="2" id="KW-1003">Cell membrane</keyword>
<dbReference type="AlphaFoldDB" id="A0A9D1MZE7"/>
<dbReference type="InterPro" id="IPR025857">
    <property type="entry name" value="MacB_PCD"/>
</dbReference>
<evidence type="ECO:0000259" key="9">
    <source>
        <dbReference type="Pfam" id="PF02687"/>
    </source>
</evidence>
<dbReference type="Pfam" id="PF12704">
    <property type="entry name" value="MacB_PCD"/>
    <property type="match status" value="1"/>
</dbReference>
<feature type="transmembrane region" description="Helical" evidence="8">
    <location>
        <begin position="283"/>
        <end position="311"/>
    </location>
</feature>
<feature type="transmembrane region" description="Helical" evidence="8">
    <location>
        <begin position="332"/>
        <end position="356"/>
    </location>
</feature>
<proteinExistence type="inferred from homology"/>
<evidence type="ECO:0000256" key="6">
    <source>
        <dbReference type="ARBA" id="ARBA00038076"/>
    </source>
</evidence>
<feature type="domain" description="MacB-like periplasmic core" evidence="10">
    <location>
        <begin position="22"/>
        <end position="248"/>
    </location>
</feature>
<organism evidence="11 12">
    <name type="scientific">Candidatus Limenecus avicola</name>
    <dbReference type="NCBI Taxonomy" id="2840847"/>
    <lineage>
        <taxon>Bacteria</taxon>
        <taxon>Bacillati</taxon>
        <taxon>Bacillota</taxon>
        <taxon>Clostridia</taxon>
        <taxon>Eubacteriales</taxon>
        <taxon>Clostridiaceae</taxon>
        <taxon>Clostridiaceae incertae sedis</taxon>
        <taxon>Candidatus Limenecus</taxon>
    </lineage>
</organism>
<dbReference type="GO" id="GO:0005886">
    <property type="term" value="C:plasma membrane"/>
    <property type="evidence" value="ECO:0007669"/>
    <property type="project" value="UniProtKB-SubCell"/>
</dbReference>
<feature type="coiled-coil region" evidence="7">
    <location>
        <begin position="232"/>
        <end position="259"/>
    </location>
</feature>
<dbReference type="PANTHER" id="PTHR30572:SF4">
    <property type="entry name" value="ABC TRANSPORTER PERMEASE YTRF"/>
    <property type="match status" value="1"/>
</dbReference>
<keyword evidence="4 8" id="KW-1133">Transmembrane helix</keyword>
<comment type="subcellular location">
    <subcellularLocation>
        <location evidence="1">Cell membrane</location>
        <topology evidence="1">Multi-pass membrane protein</topology>
    </subcellularLocation>
</comment>
<dbReference type="GO" id="GO:0022857">
    <property type="term" value="F:transmembrane transporter activity"/>
    <property type="evidence" value="ECO:0007669"/>
    <property type="project" value="TreeGrafter"/>
</dbReference>
<evidence type="ECO:0000256" key="1">
    <source>
        <dbReference type="ARBA" id="ARBA00004651"/>
    </source>
</evidence>
<feature type="transmembrane region" description="Helical" evidence="8">
    <location>
        <begin position="368"/>
        <end position="392"/>
    </location>
</feature>
<keyword evidence="3 8" id="KW-0812">Transmembrane</keyword>